<comment type="caution">
    <text evidence="1">The sequence shown here is derived from an EMBL/GenBank/DDBJ whole genome shotgun (WGS) entry which is preliminary data.</text>
</comment>
<keyword evidence="2" id="KW-1185">Reference proteome</keyword>
<sequence length="94" mass="11076">MIATQRCLRPHVANPVPDHMKLVWRVPCPAERVRVIEWSCECRSTVYELCLAGEQAFLRRPHHFNGARQVHETYRWPIRQGDDVWRALLCGQAR</sequence>
<evidence type="ECO:0000313" key="2">
    <source>
        <dbReference type="Proteomes" id="UP001143474"/>
    </source>
</evidence>
<name>A0A9W6IAE6_9ACTN</name>
<organism evidence="1 2">
    <name type="scientific">Streptosporangium carneum</name>
    <dbReference type="NCBI Taxonomy" id="47481"/>
    <lineage>
        <taxon>Bacteria</taxon>
        <taxon>Bacillati</taxon>
        <taxon>Actinomycetota</taxon>
        <taxon>Actinomycetes</taxon>
        <taxon>Streptosporangiales</taxon>
        <taxon>Streptosporangiaceae</taxon>
        <taxon>Streptosporangium</taxon>
    </lineage>
</organism>
<dbReference type="Proteomes" id="UP001143474">
    <property type="component" value="Unassembled WGS sequence"/>
</dbReference>
<accession>A0A9W6IAE6</accession>
<protein>
    <submittedName>
        <fullName evidence="1">Uncharacterized protein</fullName>
    </submittedName>
</protein>
<dbReference type="EMBL" id="BSEV01000031">
    <property type="protein sequence ID" value="GLK14406.1"/>
    <property type="molecule type" value="Genomic_DNA"/>
</dbReference>
<proteinExistence type="predicted"/>
<evidence type="ECO:0000313" key="1">
    <source>
        <dbReference type="EMBL" id="GLK14406.1"/>
    </source>
</evidence>
<dbReference type="AlphaFoldDB" id="A0A9W6IAE6"/>
<reference evidence="1" key="1">
    <citation type="journal article" date="2014" name="Int. J. Syst. Evol. Microbiol.">
        <title>Complete genome sequence of Corynebacterium casei LMG S-19264T (=DSM 44701T), isolated from a smear-ripened cheese.</title>
        <authorList>
            <consortium name="US DOE Joint Genome Institute (JGI-PGF)"/>
            <person name="Walter F."/>
            <person name="Albersmeier A."/>
            <person name="Kalinowski J."/>
            <person name="Ruckert C."/>
        </authorList>
    </citation>
    <scope>NUCLEOTIDE SEQUENCE</scope>
    <source>
        <strain evidence="1">VKM Ac-2007</strain>
    </source>
</reference>
<reference evidence="1" key="2">
    <citation type="submission" date="2023-01" db="EMBL/GenBank/DDBJ databases">
        <authorList>
            <person name="Sun Q."/>
            <person name="Evtushenko L."/>
        </authorList>
    </citation>
    <scope>NUCLEOTIDE SEQUENCE</scope>
    <source>
        <strain evidence="1">VKM Ac-2007</strain>
    </source>
</reference>
<gene>
    <name evidence="1" type="ORF">GCM10017600_78180</name>
</gene>